<dbReference type="InterPro" id="IPR042214">
    <property type="entry name" value="TruD_catalytic"/>
</dbReference>
<evidence type="ECO:0000256" key="1">
    <source>
        <dbReference type="ARBA" id="ARBA00001166"/>
    </source>
</evidence>
<dbReference type="Pfam" id="PF01142">
    <property type="entry name" value="TruD"/>
    <property type="match status" value="1"/>
</dbReference>
<dbReference type="InterPro" id="IPR020103">
    <property type="entry name" value="PsdUridine_synth_cat_dom_sf"/>
</dbReference>
<name>A0ABD0N0J5_CIRMR</name>
<evidence type="ECO:0000256" key="3">
    <source>
        <dbReference type="ARBA" id="ARBA00022694"/>
    </source>
</evidence>
<evidence type="ECO:0000313" key="7">
    <source>
        <dbReference type="EMBL" id="KAL0154381.1"/>
    </source>
</evidence>
<keyword evidence="8" id="KW-1185">Reference proteome</keyword>
<comment type="catalytic activity">
    <reaction evidence="5">
        <text>a uridine in tRNA = a pseudouridine in tRNA</text>
        <dbReference type="Rhea" id="RHEA:54572"/>
        <dbReference type="Rhea" id="RHEA-COMP:13339"/>
        <dbReference type="Rhea" id="RHEA-COMP:13934"/>
        <dbReference type="ChEBI" id="CHEBI:65314"/>
        <dbReference type="ChEBI" id="CHEBI:65315"/>
    </reaction>
</comment>
<dbReference type="AlphaFoldDB" id="A0ABD0N0J5"/>
<dbReference type="InterPro" id="IPR001656">
    <property type="entry name" value="PsdUridine_synth_TruD"/>
</dbReference>
<comment type="similarity">
    <text evidence="2">Belongs to the pseudouridine synthase TruD family.</text>
</comment>
<sequence length="248" mass="28427">EKGYLVKCREEWARSQDPEAALKKLPVKRCVEGQLLRGLAKYGKNNIITAFGLIPRNNRLMYIHSYQSYVWNSMVSRRMEAFGLRAVEGDLVLRGASAHVLSAEEAEKHSVHDVVMPLPGFDVIYPTHSVGRGYRDMLSADDLDIDNMRHKVRDYSLAGAYRRILIRPRDVSWELIQYDDPRVPLVHTDVEKLENAPAPVYLKEGKYRALKMEFSLPSSTYATMAVREVLKMDTSIKNQTQLNTSWLN</sequence>
<dbReference type="EMBL" id="JAMKFB020000031">
    <property type="protein sequence ID" value="KAL0154381.1"/>
    <property type="molecule type" value="Genomic_DNA"/>
</dbReference>
<reference evidence="7 8" key="1">
    <citation type="submission" date="2024-05" db="EMBL/GenBank/DDBJ databases">
        <title>Genome sequencing and assembly of Indian major carp, Cirrhinus mrigala (Hamilton, 1822).</title>
        <authorList>
            <person name="Mohindra V."/>
            <person name="Chowdhury L.M."/>
            <person name="Lal K."/>
            <person name="Jena J.K."/>
        </authorList>
    </citation>
    <scope>NUCLEOTIDE SEQUENCE [LARGE SCALE GENOMIC DNA]</scope>
    <source>
        <strain evidence="7">CM1030</strain>
        <tissue evidence="7">Blood</tissue>
    </source>
</reference>
<keyword evidence="3" id="KW-0819">tRNA processing</keyword>
<comment type="catalytic activity">
    <reaction evidence="1">
        <text>a uridine in mRNA = a pseudouridine in mRNA</text>
        <dbReference type="Rhea" id="RHEA:56644"/>
        <dbReference type="Rhea" id="RHEA-COMP:14658"/>
        <dbReference type="Rhea" id="RHEA-COMP:14659"/>
        <dbReference type="ChEBI" id="CHEBI:65314"/>
        <dbReference type="ChEBI" id="CHEBI:65315"/>
    </reaction>
</comment>
<dbReference type="PROSITE" id="PS50984">
    <property type="entry name" value="TRUD"/>
    <property type="match status" value="1"/>
</dbReference>
<dbReference type="PANTHER" id="PTHR13326">
    <property type="entry name" value="TRNA PSEUDOURIDINE SYNTHASE D"/>
    <property type="match status" value="1"/>
</dbReference>
<dbReference type="Proteomes" id="UP001529510">
    <property type="component" value="Unassembled WGS sequence"/>
</dbReference>
<dbReference type="InterPro" id="IPR011760">
    <property type="entry name" value="PsdUridine_synth_TruD_insert"/>
</dbReference>
<organism evidence="7 8">
    <name type="scientific">Cirrhinus mrigala</name>
    <name type="common">Mrigala</name>
    <dbReference type="NCBI Taxonomy" id="683832"/>
    <lineage>
        <taxon>Eukaryota</taxon>
        <taxon>Metazoa</taxon>
        <taxon>Chordata</taxon>
        <taxon>Craniata</taxon>
        <taxon>Vertebrata</taxon>
        <taxon>Euteleostomi</taxon>
        <taxon>Actinopterygii</taxon>
        <taxon>Neopterygii</taxon>
        <taxon>Teleostei</taxon>
        <taxon>Ostariophysi</taxon>
        <taxon>Cypriniformes</taxon>
        <taxon>Cyprinidae</taxon>
        <taxon>Labeoninae</taxon>
        <taxon>Labeonini</taxon>
        <taxon>Cirrhinus</taxon>
    </lineage>
</organism>
<feature type="domain" description="TRUD" evidence="6">
    <location>
        <begin position="1"/>
        <end position="167"/>
    </location>
</feature>
<feature type="non-terminal residue" evidence="7">
    <location>
        <position position="1"/>
    </location>
</feature>
<gene>
    <name evidence="7" type="ORF">M9458_050347</name>
</gene>
<keyword evidence="4" id="KW-0413">Isomerase</keyword>
<protein>
    <recommendedName>
        <fullName evidence="6">TRUD domain-containing protein</fullName>
    </recommendedName>
</protein>
<evidence type="ECO:0000256" key="2">
    <source>
        <dbReference type="ARBA" id="ARBA00007953"/>
    </source>
</evidence>
<dbReference type="Gene3D" id="3.30.2350.20">
    <property type="entry name" value="TruD, catalytic domain"/>
    <property type="match status" value="1"/>
</dbReference>
<dbReference type="SUPFAM" id="SSF55120">
    <property type="entry name" value="Pseudouridine synthase"/>
    <property type="match status" value="1"/>
</dbReference>
<proteinExistence type="inferred from homology"/>
<accession>A0ABD0N0J5</accession>
<comment type="caution">
    <text evidence="7">The sequence shown here is derived from an EMBL/GenBank/DDBJ whole genome shotgun (WGS) entry which is preliminary data.</text>
</comment>
<evidence type="ECO:0000256" key="4">
    <source>
        <dbReference type="ARBA" id="ARBA00023235"/>
    </source>
</evidence>
<dbReference type="GO" id="GO:0001522">
    <property type="term" value="P:pseudouridine synthesis"/>
    <property type="evidence" value="ECO:0007669"/>
    <property type="project" value="UniProtKB-ARBA"/>
</dbReference>
<dbReference type="PANTHER" id="PTHR13326:SF31">
    <property type="entry name" value="PSEUDOURIDYLATE SYNTHASE 7 HOMOLOG"/>
    <property type="match status" value="1"/>
</dbReference>
<dbReference type="CDD" id="cd02576">
    <property type="entry name" value="PseudoU_synth_ScPUS7"/>
    <property type="match status" value="1"/>
</dbReference>
<evidence type="ECO:0000259" key="6">
    <source>
        <dbReference type="PROSITE" id="PS50984"/>
    </source>
</evidence>
<dbReference type="GO" id="GO:0008033">
    <property type="term" value="P:tRNA processing"/>
    <property type="evidence" value="ECO:0007669"/>
    <property type="project" value="UniProtKB-KW"/>
</dbReference>
<evidence type="ECO:0000313" key="8">
    <source>
        <dbReference type="Proteomes" id="UP001529510"/>
    </source>
</evidence>
<dbReference type="GO" id="GO:0009982">
    <property type="term" value="F:pseudouridine synthase activity"/>
    <property type="evidence" value="ECO:0007669"/>
    <property type="project" value="UniProtKB-ARBA"/>
</dbReference>
<evidence type="ECO:0000256" key="5">
    <source>
        <dbReference type="ARBA" id="ARBA00036943"/>
    </source>
</evidence>
<dbReference type="FunFam" id="3.30.2350.20:FF:000002">
    <property type="entry name" value="Pseudouridylate synthase 7 homolog"/>
    <property type="match status" value="1"/>
</dbReference>